<keyword evidence="5" id="KW-0165">Cleavage on pair of basic residues</keyword>
<gene>
    <name evidence="15" type="primary">ATP6AP2</name>
    <name evidence="15" type="ORF">NPIL_448561</name>
</gene>
<keyword evidence="11" id="KW-0675">Receptor</keyword>
<evidence type="ECO:0000256" key="5">
    <source>
        <dbReference type="ARBA" id="ARBA00022685"/>
    </source>
</evidence>
<dbReference type="OrthoDB" id="7866065at2759"/>
<evidence type="ECO:0000256" key="7">
    <source>
        <dbReference type="ARBA" id="ARBA00022729"/>
    </source>
</evidence>
<evidence type="ECO:0000313" key="16">
    <source>
        <dbReference type="Proteomes" id="UP000887013"/>
    </source>
</evidence>
<dbReference type="GO" id="GO:0098588">
    <property type="term" value="C:bounding membrane of organelle"/>
    <property type="evidence" value="ECO:0007669"/>
    <property type="project" value="UniProtKB-ARBA"/>
</dbReference>
<keyword evidence="4" id="KW-1003">Cell membrane</keyword>
<dbReference type="GO" id="GO:0031982">
    <property type="term" value="C:vesicle"/>
    <property type="evidence" value="ECO:0007669"/>
    <property type="project" value="UniProtKB-SubCell"/>
</dbReference>
<keyword evidence="16" id="KW-1185">Reference proteome</keyword>
<evidence type="ECO:0000256" key="9">
    <source>
        <dbReference type="ARBA" id="ARBA00022989"/>
    </source>
</evidence>
<dbReference type="InterPro" id="IPR057318">
    <property type="entry name" value="RENR_N"/>
</dbReference>
<reference evidence="15" key="1">
    <citation type="submission" date="2020-08" db="EMBL/GenBank/DDBJ databases">
        <title>Multicomponent nature underlies the extraordinary mechanical properties of spider dragline silk.</title>
        <authorList>
            <person name="Kono N."/>
            <person name="Nakamura H."/>
            <person name="Mori M."/>
            <person name="Yoshida Y."/>
            <person name="Ohtoshi R."/>
            <person name="Malay A.D."/>
            <person name="Moran D.A.P."/>
            <person name="Tomita M."/>
            <person name="Numata K."/>
            <person name="Arakawa K."/>
        </authorList>
    </citation>
    <scope>NUCLEOTIDE SEQUENCE</scope>
</reference>
<evidence type="ECO:0008006" key="17">
    <source>
        <dbReference type="Google" id="ProtNLM"/>
    </source>
</evidence>
<dbReference type="InterPro" id="IPR056780">
    <property type="entry name" value="Renin_r_C"/>
</dbReference>
<comment type="caution">
    <text evidence="15">The sequence shown here is derived from an EMBL/GenBank/DDBJ whole genome shotgun (WGS) entry which is preliminary data.</text>
</comment>
<keyword evidence="10 12" id="KW-0472">Membrane</keyword>
<evidence type="ECO:0000259" key="13">
    <source>
        <dbReference type="Pfam" id="PF07850"/>
    </source>
</evidence>
<dbReference type="Pfam" id="PF25294">
    <property type="entry name" value="RENR_N"/>
    <property type="match status" value="1"/>
</dbReference>
<dbReference type="PANTHER" id="PTHR13351">
    <property type="entry name" value="RENIN RECEPTOR"/>
    <property type="match status" value="1"/>
</dbReference>
<dbReference type="AlphaFoldDB" id="A0A8X6MGV7"/>
<name>A0A8X6MGV7_NEPPI</name>
<keyword evidence="8" id="KW-0256">Endoplasmic reticulum</keyword>
<proteinExistence type="predicted"/>
<comment type="subcellular location">
    <subcellularLocation>
        <location evidence="2">Cell membrane</location>
        <topology evidence="2">Single-pass type I membrane protein</topology>
    </subcellularLocation>
    <subcellularLocation>
        <location evidence="1">Endoplasmic reticulum membrane</location>
        <topology evidence="1">Single-pass type I membrane protein</topology>
    </subcellularLocation>
    <subcellularLocation>
        <location evidence="3">Vesicle</location>
    </subcellularLocation>
</comment>
<evidence type="ECO:0000259" key="14">
    <source>
        <dbReference type="Pfam" id="PF25294"/>
    </source>
</evidence>
<dbReference type="Proteomes" id="UP000887013">
    <property type="component" value="Unassembled WGS sequence"/>
</dbReference>
<feature type="domain" description="Renin receptor-like C-terminal transmembrane spanning segment" evidence="13">
    <location>
        <begin position="334"/>
        <end position="403"/>
    </location>
</feature>
<feature type="transmembrane region" description="Helical" evidence="12">
    <location>
        <begin position="355"/>
        <end position="382"/>
    </location>
</feature>
<evidence type="ECO:0000256" key="8">
    <source>
        <dbReference type="ARBA" id="ARBA00022824"/>
    </source>
</evidence>
<dbReference type="GO" id="GO:0038023">
    <property type="term" value="F:signaling receptor activity"/>
    <property type="evidence" value="ECO:0007669"/>
    <property type="project" value="InterPro"/>
</dbReference>
<sequence length="403" mass="45809">MCCIDGQFPVPRCGLIKPKLIKKCCSDWQHFPLKSRERFVNMAFSVCRRFSQFLVLLISVFYFSGAVEEVVVIYAPESIKFLSSEPVRSSYLGDIFSSMFGYTIRSNIEWHSLAEVSPWKRPEALVVLELLGFDSKVDLPLEGTKFLLENVGDLTNQYDLTAHRTNERFFGKSPVMLHMDLSDELHDSKIAQPVLLKSVPADPKKRLQMALSDPELGELVKESTFNITLPSDETLLTELATIKEFLKALSAHKSEIRDGTPDIYWLKISGLEPIVNFYGQDSFQFTEALRLLRQIIAEVKSTMRNIYDDNVVISVIKTNSITLPLGHKGRKLLESTTENPPIVNTYNLAPEYDPMFPVVFAMILFVSLLLILSLLGVSMAMWNMDPGKDSIIYRMTSQRMKKD</sequence>
<evidence type="ECO:0000256" key="11">
    <source>
        <dbReference type="ARBA" id="ARBA00023170"/>
    </source>
</evidence>
<evidence type="ECO:0000256" key="12">
    <source>
        <dbReference type="SAM" id="Phobius"/>
    </source>
</evidence>
<dbReference type="GO" id="GO:0009897">
    <property type="term" value="C:external side of plasma membrane"/>
    <property type="evidence" value="ECO:0007669"/>
    <property type="project" value="TreeGrafter"/>
</dbReference>
<accession>A0A8X6MGV7</accession>
<evidence type="ECO:0000256" key="6">
    <source>
        <dbReference type="ARBA" id="ARBA00022692"/>
    </source>
</evidence>
<evidence type="ECO:0000256" key="10">
    <source>
        <dbReference type="ARBA" id="ARBA00023136"/>
    </source>
</evidence>
<organism evidence="15 16">
    <name type="scientific">Nephila pilipes</name>
    <name type="common">Giant wood spider</name>
    <name type="synonym">Nephila maculata</name>
    <dbReference type="NCBI Taxonomy" id="299642"/>
    <lineage>
        <taxon>Eukaryota</taxon>
        <taxon>Metazoa</taxon>
        <taxon>Ecdysozoa</taxon>
        <taxon>Arthropoda</taxon>
        <taxon>Chelicerata</taxon>
        <taxon>Arachnida</taxon>
        <taxon>Araneae</taxon>
        <taxon>Araneomorphae</taxon>
        <taxon>Entelegynae</taxon>
        <taxon>Araneoidea</taxon>
        <taxon>Nephilidae</taxon>
        <taxon>Nephila</taxon>
    </lineage>
</organism>
<dbReference type="GO" id="GO:0030177">
    <property type="term" value="P:positive regulation of Wnt signaling pathway"/>
    <property type="evidence" value="ECO:0007669"/>
    <property type="project" value="TreeGrafter"/>
</dbReference>
<dbReference type="InterPro" id="IPR012493">
    <property type="entry name" value="Renin_rcpt"/>
</dbReference>
<dbReference type="EMBL" id="BMAW01091561">
    <property type="protein sequence ID" value="GFS50485.1"/>
    <property type="molecule type" value="Genomic_DNA"/>
</dbReference>
<dbReference type="GO" id="GO:0005789">
    <property type="term" value="C:endoplasmic reticulum membrane"/>
    <property type="evidence" value="ECO:0007669"/>
    <property type="project" value="UniProtKB-SubCell"/>
</dbReference>
<evidence type="ECO:0000256" key="2">
    <source>
        <dbReference type="ARBA" id="ARBA00004251"/>
    </source>
</evidence>
<dbReference type="PANTHER" id="PTHR13351:SF1">
    <property type="entry name" value="RENIN RECEPTOR"/>
    <property type="match status" value="1"/>
</dbReference>
<keyword evidence="7" id="KW-0732">Signal</keyword>
<dbReference type="Pfam" id="PF07850">
    <property type="entry name" value="Renin_r"/>
    <property type="match status" value="1"/>
</dbReference>
<keyword evidence="9 12" id="KW-1133">Transmembrane helix</keyword>
<evidence type="ECO:0000313" key="15">
    <source>
        <dbReference type="EMBL" id="GFS50485.1"/>
    </source>
</evidence>
<feature type="transmembrane region" description="Helical" evidence="12">
    <location>
        <begin position="53"/>
        <end position="75"/>
    </location>
</feature>
<keyword evidence="6 12" id="KW-0812">Transmembrane</keyword>
<evidence type="ECO:0000256" key="3">
    <source>
        <dbReference type="ARBA" id="ARBA00004373"/>
    </source>
</evidence>
<evidence type="ECO:0000256" key="1">
    <source>
        <dbReference type="ARBA" id="ARBA00004115"/>
    </source>
</evidence>
<evidence type="ECO:0000256" key="4">
    <source>
        <dbReference type="ARBA" id="ARBA00022475"/>
    </source>
</evidence>
<feature type="domain" description="Renin receptor N-terminal" evidence="14">
    <location>
        <begin position="68"/>
        <end position="319"/>
    </location>
</feature>
<protein>
    <recommendedName>
        <fullName evidence="17">Renin receptor</fullName>
    </recommendedName>
</protein>